<dbReference type="Pfam" id="PF03279">
    <property type="entry name" value="Lip_A_acyltrans"/>
    <property type="match status" value="1"/>
</dbReference>
<evidence type="ECO:0000256" key="5">
    <source>
        <dbReference type="ARBA" id="ARBA00023136"/>
    </source>
</evidence>
<keyword evidence="5" id="KW-0472">Membrane</keyword>
<evidence type="ECO:0000256" key="4">
    <source>
        <dbReference type="ARBA" id="ARBA00022679"/>
    </source>
</evidence>
<gene>
    <name evidence="7" type="ORF">AACH10_13020</name>
</gene>
<organism evidence="7 8">
    <name type="scientific">Pseudaquabacterium inlustre</name>
    <dbReference type="NCBI Taxonomy" id="2984192"/>
    <lineage>
        <taxon>Bacteria</taxon>
        <taxon>Pseudomonadati</taxon>
        <taxon>Pseudomonadota</taxon>
        <taxon>Betaproteobacteria</taxon>
        <taxon>Burkholderiales</taxon>
        <taxon>Sphaerotilaceae</taxon>
        <taxon>Pseudaquabacterium</taxon>
    </lineage>
</organism>
<keyword evidence="2" id="KW-1003">Cell membrane</keyword>
<dbReference type="InterPro" id="IPR004960">
    <property type="entry name" value="LipA_acyltrans"/>
</dbReference>
<protein>
    <submittedName>
        <fullName evidence="7">Lipid A biosynthesis acyltransferase</fullName>
    </submittedName>
</protein>
<dbReference type="EMBL" id="JBBUTH010000007">
    <property type="protein sequence ID" value="MEK8051166.1"/>
    <property type="molecule type" value="Genomic_DNA"/>
</dbReference>
<dbReference type="PANTHER" id="PTHR30606:SF9">
    <property type="entry name" value="LIPID A BIOSYNTHESIS LAUROYLTRANSFERASE"/>
    <property type="match status" value="1"/>
</dbReference>
<dbReference type="CDD" id="cd07984">
    <property type="entry name" value="LPLAT_LABLAT-like"/>
    <property type="match status" value="1"/>
</dbReference>
<dbReference type="Proteomes" id="UP001365405">
    <property type="component" value="Unassembled WGS sequence"/>
</dbReference>
<dbReference type="RefSeq" id="WP_341410857.1">
    <property type="nucleotide sequence ID" value="NZ_JBBUTH010000007.1"/>
</dbReference>
<accession>A0ABU9CJT9</accession>
<evidence type="ECO:0000256" key="6">
    <source>
        <dbReference type="ARBA" id="ARBA00023315"/>
    </source>
</evidence>
<evidence type="ECO:0000256" key="1">
    <source>
        <dbReference type="ARBA" id="ARBA00004533"/>
    </source>
</evidence>
<dbReference type="PANTHER" id="PTHR30606">
    <property type="entry name" value="LIPID A BIOSYNTHESIS LAUROYL ACYLTRANSFERASE"/>
    <property type="match status" value="1"/>
</dbReference>
<dbReference type="PIRSF" id="PIRSF026649">
    <property type="entry name" value="MsbB"/>
    <property type="match status" value="1"/>
</dbReference>
<keyword evidence="8" id="KW-1185">Reference proteome</keyword>
<keyword evidence="3" id="KW-0997">Cell inner membrane</keyword>
<keyword evidence="6 7" id="KW-0012">Acyltransferase</keyword>
<comment type="caution">
    <text evidence="7">The sequence shown here is derived from an EMBL/GenBank/DDBJ whole genome shotgun (WGS) entry which is preliminary data.</text>
</comment>
<evidence type="ECO:0000313" key="7">
    <source>
        <dbReference type="EMBL" id="MEK8051166.1"/>
    </source>
</evidence>
<evidence type="ECO:0000256" key="3">
    <source>
        <dbReference type="ARBA" id="ARBA00022519"/>
    </source>
</evidence>
<name>A0ABU9CJT9_9BURK</name>
<proteinExistence type="predicted"/>
<comment type="subcellular location">
    <subcellularLocation>
        <location evidence="1">Cell inner membrane</location>
    </subcellularLocation>
</comment>
<sequence length="310" mass="35034">MSAGRSASPLAQFGARAVLALLWLLHLLPLGLQAALGRGLGRLLYALAGSRRRVALRNLQLCFPDLDGAARERLAREHFQWLARSLLERGLLWYASHDRLRRLIHVEGEVDWADRHPDRAVMWLVPHFVALDVAGASTQLFQRRQVASIYQSQSNPVFDAAMRRGRLRFGQGQVFSRGERALPLIRAVRQGHVFFNLPDMDFGERDAGFVPFFGVSAATLLAPARMARSLNMVVQPVVAELLPGGQGYRVRFLPPWEDFAGDDDLAAARRMNAWIEDEVRRLPAQYLWVHRRFKTRPPGEADRYGRDRGG</sequence>
<keyword evidence="4" id="KW-0808">Transferase</keyword>
<evidence type="ECO:0000256" key="2">
    <source>
        <dbReference type="ARBA" id="ARBA00022475"/>
    </source>
</evidence>
<dbReference type="GO" id="GO:0016746">
    <property type="term" value="F:acyltransferase activity"/>
    <property type="evidence" value="ECO:0007669"/>
    <property type="project" value="UniProtKB-KW"/>
</dbReference>
<evidence type="ECO:0000313" key="8">
    <source>
        <dbReference type="Proteomes" id="UP001365405"/>
    </source>
</evidence>
<reference evidence="7 8" key="1">
    <citation type="submission" date="2024-04" db="EMBL/GenBank/DDBJ databases">
        <title>Novel species of the genus Ideonella isolated from streams.</title>
        <authorList>
            <person name="Lu H."/>
        </authorList>
    </citation>
    <scope>NUCLEOTIDE SEQUENCE [LARGE SCALE GENOMIC DNA]</scope>
    <source>
        <strain evidence="7 8">DXS22W</strain>
    </source>
</reference>